<feature type="transmembrane region" description="Helical" evidence="10">
    <location>
        <begin position="267"/>
        <end position="290"/>
    </location>
</feature>
<comment type="catalytic activity">
    <reaction evidence="9">
        <text>3',3'-c-di-GMP + H2O = 5'-phosphoguanylyl(3'-&gt;5')guanosine + H(+)</text>
        <dbReference type="Rhea" id="RHEA:24902"/>
        <dbReference type="ChEBI" id="CHEBI:15377"/>
        <dbReference type="ChEBI" id="CHEBI:15378"/>
        <dbReference type="ChEBI" id="CHEBI:58754"/>
        <dbReference type="ChEBI" id="CHEBI:58805"/>
        <dbReference type="EC" id="3.1.4.52"/>
    </reaction>
</comment>
<dbReference type="PROSITE" id="PS50883">
    <property type="entry name" value="EAL"/>
    <property type="match status" value="1"/>
</dbReference>
<keyword evidence="13" id="KW-1185">Reference proteome</keyword>
<gene>
    <name evidence="12" type="ORF">EWM63_00855</name>
</gene>
<dbReference type="Proteomes" id="UP000290637">
    <property type="component" value="Chromosome"/>
</dbReference>
<dbReference type="PANTHER" id="PTHR33121">
    <property type="entry name" value="CYCLIC DI-GMP PHOSPHODIESTERASE PDEF"/>
    <property type="match status" value="1"/>
</dbReference>
<evidence type="ECO:0000256" key="8">
    <source>
        <dbReference type="ARBA" id="ARBA00023136"/>
    </source>
</evidence>
<evidence type="ECO:0000256" key="3">
    <source>
        <dbReference type="ARBA" id="ARBA00022475"/>
    </source>
</evidence>
<keyword evidence="8 10" id="KW-0472">Membrane</keyword>
<keyword evidence="6" id="KW-0378">Hydrolase</keyword>
<dbReference type="SMART" id="SM00052">
    <property type="entry name" value="EAL"/>
    <property type="match status" value="1"/>
</dbReference>
<dbReference type="InterPro" id="IPR001633">
    <property type="entry name" value="EAL_dom"/>
</dbReference>
<evidence type="ECO:0000256" key="9">
    <source>
        <dbReference type="ARBA" id="ARBA00034290"/>
    </source>
</evidence>
<keyword evidence="5 10" id="KW-0812">Transmembrane</keyword>
<evidence type="ECO:0000256" key="1">
    <source>
        <dbReference type="ARBA" id="ARBA00004651"/>
    </source>
</evidence>
<dbReference type="GO" id="GO:0071111">
    <property type="term" value="F:cyclic-guanylate-specific phosphodiesterase activity"/>
    <property type="evidence" value="ECO:0007669"/>
    <property type="project" value="UniProtKB-EC"/>
</dbReference>
<dbReference type="Gene3D" id="3.20.20.450">
    <property type="entry name" value="EAL domain"/>
    <property type="match status" value="1"/>
</dbReference>
<dbReference type="OrthoDB" id="9813903at2"/>
<feature type="transmembrane region" description="Helical" evidence="10">
    <location>
        <begin position="29"/>
        <end position="51"/>
    </location>
</feature>
<evidence type="ECO:0000256" key="5">
    <source>
        <dbReference type="ARBA" id="ARBA00022692"/>
    </source>
</evidence>
<accession>A0A4P6KSV4</accession>
<dbReference type="InterPro" id="IPR050706">
    <property type="entry name" value="Cyclic-di-GMP_PDE-like"/>
</dbReference>
<evidence type="ECO:0000313" key="12">
    <source>
        <dbReference type="EMBL" id="QBE61724.1"/>
    </source>
</evidence>
<comment type="subcellular location">
    <subcellularLocation>
        <location evidence="1">Cell membrane</location>
        <topology evidence="1">Multi-pass membrane protein</topology>
    </subcellularLocation>
</comment>
<dbReference type="CDD" id="cd01948">
    <property type="entry name" value="EAL"/>
    <property type="match status" value="1"/>
</dbReference>
<evidence type="ECO:0000256" key="2">
    <source>
        <dbReference type="ARBA" id="ARBA00012282"/>
    </source>
</evidence>
<keyword evidence="3" id="KW-1003">Cell membrane</keyword>
<feature type="domain" description="EAL" evidence="11">
    <location>
        <begin position="293"/>
        <end position="545"/>
    </location>
</feature>
<dbReference type="GO" id="GO:0005886">
    <property type="term" value="C:plasma membrane"/>
    <property type="evidence" value="ECO:0007669"/>
    <property type="project" value="UniProtKB-SubCell"/>
</dbReference>
<keyword evidence="4" id="KW-0973">c-di-GMP</keyword>
<protein>
    <recommendedName>
        <fullName evidence="2">cyclic-guanylate-specific phosphodiesterase</fullName>
        <ecNumber evidence="2">3.1.4.52</ecNumber>
    </recommendedName>
</protein>
<evidence type="ECO:0000256" key="4">
    <source>
        <dbReference type="ARBA" id="ARBA00022636"/>
    </source>
</evidence>
<evidence type="ECO:0000256" key="6">
    <source>
        <dbReference type="ARBA" id="ARBA00022801"/>
    </source>
</evidence>
<dbReference type="Pfam" id="PF12792">
    <property type="entry name" value="CSS-motif"/>
    <property type="match status" value="1"/>
</dbReference>
<evidence type="ECO:0000256" key="10">
    <source>
        <dbReference type="SAM" id="Phobius"/>
    </source>
</evidence>
<sequence length="560" mass="61508">MGGSILPAHWEQRAALRPADRGGDMNRRAVSSATLLLLAAVAAGVAPWLAYREAHYQAHRAEADLALGYARDITRRTDETGRQAFRGIDQLEASGFPPCSVESQALMRRIDLSSTYIQAIGYVRGDTLACSSMGMQPVALGAKTFRTSRNVVVHTRVPLAGDISSPLIGIQRGDYAVLFHRDLPLDTWTTVPDVSLAALHLEMKDSGTPMTNRGYVDRRWLEQLGDKREVTFLTDRYLVAVVRSPSYLNAGVAAVPRAHLDRRTMDIAMRVVPAGVVAGIALALAILLLARRQMSLASAIRHALRKNEFFLVYQPIVELATGKWVGAEALLRWRRATGELIGPDLFIPVAERTGAITKLTERVLRLVQEDTGRFLADHPTFHVALNLSAADLLTTTIVDLLDQLLHRTGARPSNVLVELTERALLDIGPARKVICDLRARGIEVAIDDFGTGYSSLSYLESLELDYLKIDRSFIEAIGTRAPTSQVVSHIIPMARAMGLRMIAEGVETREQADFLIENGVQYAQGWLFAKPMAFAELCLALERMNGVQANEDLAAQVTQT</sequence>
<evidence type="ECO:0000313" key="13">
    <source>
        <dbReference type="Proteomes" id="UP000290637"/>
    </source>
</evidence>
<dbReference type="EC" id="3.1.4.52" evidence="2"/>
<keyword evidence="7 10" id="KW-1133">Transmembrane helix</keyword>
<dbReference type="SUPFAM" id="SSF141868">
    <property type="entry name" value="EAL domain-like"/>
    <property type="match status" value="1"/>
</dbReference>
<dbReference type="InterPro" id="IPR024744">
    <property type="entry name" value="CSS-motif_dom"/>
</dbReference>
<dbReference type="Pfam" id="PF00563">
    <property type="entry name" value="EAL"/>
    <property type="match status" value="1"/>
</dbReference>
<evidence type="ECO:0000259" key="11">
    <source>
        <dbReference type="PROSITE" id="PS50883"/>
    </source>
</evidence>
<name>A0A4P6KSV4_9BURK</name>
<proteinExistence type="predicted"/>
<organism evidence="12 13">
    <name type="scientific">Pseudoduganella lutea</name>
    <dbReference type="NCBI Taxonomy" id="321985"/>
    <lineage>
        <taxon>Bacteria</taxon>
        <taxon>Pseudomonadati</taxon>
        <taxon>Pseudomonadota</taxon>
        <taxon>Betaproteobacteria</taxon>
        <taxon>Burkholderiales</taxon>
        <taxon>Oxalobacteraceae</taxon>
        <taxon>Telluria group</taxon>
        <taxon>Pseudoduganella</taxon>
    </lineage>
</organism>
<dbReference type="InterPro" id="IPR035919">
    <property type="entry name" value="EAL_sf"/>
</dbReference>
<dbReference type="EMBL" id="CP035913">
    <property type="protein sequence ID" value="QBE61724.1"/>
    <property type="molecule type" value="Genomic_DNA"/>
</dbReference>
<reference evidence="12 13" key="1">
    <citation type="submission" date="2019-02" db="EMBL/GenBank/DDBJ databases">
        <title>Draft Genome Sequences of Six Type Strains of the Genus Massilia.</title>
        <authorList>
            <person name="Miess H."/>
            <person name="Frediansyhah A."/>
            <person name="Gross H."/>
        </authorList>
    </citation>
    <scope>NUCLEOTIDE SEQUENCE [LARGE SCALE GENOMIC DNA]</scope>
    <source>
        <strain evidence="12 13">DSM 17473</strain>
    </source>
</reference>
<dbReference type="AlphaFoldDB" id="A0A4P6KSV4"/>
<dbReference type="PANTHER" id="PTHR33121:SF60">
    <property type="entry name" value="CYCLIC DI-GMP PHOSPHODIESTERASE PDEC-RELATED"/>
    <property type="match status" value="1"/>
</dbReference>
<dbReference type="KEGG" id="plue:EWM63_00855"/>
<evidence type="ECO:0000256" key="7">
    <source>
        <dbReference type="ARBA" id="ARBA00022989"/>
    </source>
</evidence>